<dbReference type="Proteomes" id="UP000236544">
    <property type="component" value="Unassembled WGS sequence"/>
</dbReference>
<feature type="region of interest" description="Disordered" evidence="11">
    <location>
        <begin position="595"/>
        <end position="659"/>
    </location>
</feature>
<evidence type="ECO:0000256" key="5">
    <source>
        <dbReference type="ARBA" id="ARBA00022658"/>
    </source>
</evidence>
<evidence type="ECO:0000256" key="9">
    <source>
        <dbReference type="ARBA" id="ARBA00070837"/>
    </source>
</evidence>
<dbReference type="SUPFAM" id="SSF48366">
    <property type="entry name" value="Ras GEF"/>
    <property type="match status" value="1"/>
</dbReference>
<feature type="region of interest" description="Disordered" evidence="11">
    <location>
        <begin position="679"/>
        <end position="705"/>
    </location>
</feature>
<protein>
    <recommendedName>
        <fullName evidence="9">Guanine nucleotide exchange factor LTE1</fullName>
    </recommendedName>
</protein>
<dbReference type="InterPro" id="IPR023578">
    <property type="entry name" value="Ras_GEF_dom_sf"/>
</dbReference>
<dbReference type="GO" id="GO:0007265">
    <property type="term" value="P:Ras protein signal transduction"/>
    <property type="evidence" value="ECO:0007669"/>
    <property type="project" value="TreeGrafter"/>
</dbReference>
<dbReference type="EMBL" id="LN890560">
    <property type="protein sequence ID" value="CUS20784.1"/>
    <property type="molecule type" value="Genomic_DNA"/>
</dbReference>
<proteinExistence type="inferred from homology"/>
<evidence type="ECO:0000256" key="6">
    <source>
        <dbReference type="ARBA" id="ARBA00022776"/>
    </source>
</evidence>
<comment type="subcellular location">
    <subcellularLocation>
        <location evidence="1">Bud</location>
    </subcellularLocation>
    <subcellularLocation>
        <location evidence="2">Cytoplasm</location>
    </subcellularLocation>
</comment>
<dbReference type="InterPro" id="IPR036964">
    <property type="entry name" value="RASGEF_cat_dom_sf"/>
</dbReference>
<gene>
    <name evidence="14" type="ORF">LAQU0_S01e14576g</name>
</gene>
<dbReference type="InterPro" id="IPR000651">
    <property type="entry name" value="Ras-like_Gua-exchang_fac_N"/>
</dbReference>
<dbReference type="GO" id="GO:0005737">
    <property type="term" value="C:cytoplasm"/>
    <property type="evidence" value="ECO:0007669"/>
    <property type="project" value="UniProtKB-SubCell"/>
</dbReference>
<dbReference type="PROSITE" id="PS00720">
    <property type="entry name" value="RASGEF"/>
    <property type="match status" value="1"/>
</dbReference>
<dbReference type="Gene3D" id="1.20.870.10">
    <property type="entry name" value="Son of sevenless (SoS) protein Chain: S domain 1"/>
    <property type="match status" value="1"/>
</dbReference>
<reference evidence="15" key="1">
    <citation type="submission" date="2015-10" db="EMBL/GenBank/DDBJ databases">
        <authorList>
            <person name="Devillers H."/>
        </authorList>
    </citation>
    <scope>NUCLEOTIDE SEQUENCE [LARGE SCALE GENOMIC DNA]</scope>
</reference>
<keyword evidence="4" id="KW-0132">Cell division</keyword>
<dbReference type="PANTHER" id="PTHR23113:SF363">
    <property type="entry name" value="PROTEIN SON OF SEVENLESS"/>
    <property type="match status" value="1"/>
</dbReference>
<evidence type="ECO:0000256" key="4">
    <source>
        <dbReference type="ARBA" id="ARBA00022618"/>
    </source>
</evidence>
<dbReference type="CDD" id="cd00155">
    <property type="entry name" value="RasGEF"/>
    <property type="match status" value="1"/>
</dbReference>
<evidence type="ECO:0000259" key="12">
    <source>
        <dbReference type="PROSITE" id="PS50009"/>
    </source>
</evidence>
<dbReference type="GO" id="GO:0005933">
    <property type="term" value="C:cellular bud"/>
    <property type="evidence" value="ECO:0007669"/>
    <property type="project" value="UniProtKB-SubCell"/>
</dbReference>
<evidence type="ECO:0000256" key="11">
    <source>
        <dbReference type="SAM" id="MobiDB-lite"/>
    </source>
</evidence>
<evidence type="ECO:0000256" key="10">
    <source>
        <dbReference type="PROSITE-ProRule" id="PRU00168"/>
    </source>
</evidence>
<dbReference type="GO" id="GO:0051301">
    <property type="term" value="P:cell division"/>
    <property type="evidence" value="ECO:0007669"/>
    <property type="project" value="UniProtKB-KW"/>
</dbReference>
<dbReference type="PANTHER" id="PTHR23113">
    <property type="entry name" value="GUANINE NUCLEOTIDE EXCHANGE FACTOR"/>
    <property type="match status" value="1"/>
</dbReference>
<dbReference type="SMART" id="SM00229">
    <property type="entry name" value="RasGEFN"/>
    <property type="match status" value="1"/>
</dbReference>
<keyword evidence="3" id="KW-0963">Cytoplasm</keyword>
<evidence type="ECO:0000313" key="15">
    <source>
        <dbReference type="Proteomes" id="UP000236544"/>
    </source>
</evidence>
<organism evidence="14 15">
    <name type="scientific">Lachancea quebecensis</name>
    <dbReference type="NCBI Taxonomy" id="1654605"/>
    <lineage>
        <taxon>Eukaryota</taxon>
        <taxon>Fungi</taxon>
        <taxon>Dikarya</taxon>
        <taxon>Ascomycota</taxon>
        <taxon>Saccharomycotina</taxon>
        <taxon>Saccharomycetes</taxon>
        <taxon>Saccharomycetales</taxon>
        <taxon>Saccharomycetaceae</taxon>
        <taxon>Lachancea</taxon>
    </lineage>
</organism>
<evidence type="ECO:0000256" key="3">
    <source>
        <dbReference type="ARBA" id="ARBA00022490"/>
    </source>
</evidence>
<evidence type="ECO:0000256" key="7">
    <source>
        <dbReference type="ARBA" id="ARBA00023306"/>
    </source>
</evidence>
<dbReference type="FunFam" id="1.10.840.10:FF:000019">
    <property type="entry name" value="Guanine nucleotide exchange factor LTE1"/>
    <property type="match status" value="1"/>
</dbReference>
<feature type="domain" description="N-terminal Ras-GEF" evidence="13">
    <location>
        <begin position="38"/>
        <end position="168"/>
    </location>
</feature>
<feature type="compositionally biased region" description="Polar residues" evidence="11">
    <location>
        <begin position="875"/>
        <end position="892"/>
    </location>
</feature>
<keyword evidence="15" id="KW-1185">Reference proteome</keyword>
<keyword evidence="6" id="KW-0498">Mitosis</keyword>
<dbReference type="Gene3D" id="1.10.840.10">
    <property type="entry name" value="Ras guanine-nucleotide exchange factors catalytic domain"/>
    <property type="match status" value="1"/>
</dbReference>
<dbReference type="Pfam" id="PF00617">
    <property type="entry name" value="RasGEF"/>
    <property type="match status" value="1"/>
</dbReference>
<dbReference type="SMART" id="SM00147">
    <property type="entry name" value="RasGEF"/>
    <property type="match status" value="1"/>
</dbReference>
<dbReference type="InterPro" id="IPR001895">
    <property type="entry name" value="RASGEF_cat_dom"/>
</dbReference>
<dbReference type="Pfam" id="PF00618">
    <property type="entry name" value="RasGEF_N"/>
    <property type="match status" value="1"/>
</dbReference>
<keyword evidence="7" id="KW-0131">Cell cycle</keyword>
<dbReference type="PROSITE" id="PS50212">
    <property type="entry name" value="RASGEF_NTER"/>
    <property type="match status" value="1"/>
</dbReference>
<feature type="region of interest" description="Disordered" evidence="11">
    <location>
        <begin position="951"/>
        <end position="973"/>
    </location>
</feature>
<dbReference type="GO" id="GO:0005886">
    <property type="term" value="C:plasma membrane"/>
    <property type="evidence" value="ECO:0007669"/>
    <property type="project" value="TreeGrafter"/>
</dbReference>
<name>A0A0P1KPV2_9SACH</name>
<feature type="compositionally biased region" description="Basic and acidic residues" evidence="11">
    <location>
        <begin position="679"/>
        <end position="693"/>
    </location>
</feature>
<evidence type="ECO:0000256" key="2">
    <source>
        <dbReference type="ARBA" id="ARBA00004496"/>
    </source>
</evidence>
<sequence>MVPEDLQDEIAEGGKIFGMDEYYPMPSEKKMSYLKRGSSTLIIKTDISALIVKLTSPMDPIDYPFLSDFFLSYRKFLAPHELLRLLASRLQWAFNESLSTDSNKQRIGQIASVRTFVLIRHWILNYFAQDFLTDDALRSQFVKSINSLSWGAPDVAPKSVCGIVINIKKSWGFCLRLMWEGLSFEDEPTSANEWLEFKIKDVDTHSSTKDGKRLSFYALQSSQNPEFRNRSVLSLYVGKENFQLPEHSARINSKQGTKIKQRTASMFLFPQDNLPSAVFKASNDKVRNSNEDYQTAPNSSGVSEAIKDLQYPPSPSIDKVIPPTPAKKVEFILRSSYFPSEILTEEEANASCTSQKSKKEPHLHSYNKGMMGLLSKWKKNHTLRSANQKTNQESPSAEFENLIKLVFSITSLENKQYSSEELKDVVSSKFDILSARTIDEVEYFLAVENDLLSKIRKQGQISSIKDGVDEKSQERDAEAVSAMDNLNLYKTVSSIASSVISLSKTLQFQYAVSPSAAARERRKVRSTDGLLGNKSVLNFTDALLTSDVKARALENDGPRKLVFHGHSTTRERNASCDFKFRHSNMADTLIRLNRSTPSVMQTSALPKGTNGTRSRGSPTKGVRVSSSIAEIDDTFSKLNDNSPQAGESPNSGPHITQPLKRKESLDNLREFNFEENYDQKNRSKCVPDDKINHNELQSDADDDNSSFFTTLDDMSMSGNSKHMTPASSAAQKSVTSSGRISIIRSRGPSVSNAVTVSTTNLVTKDGTFLKLDEELLKNQEEIRNLEERTSALIFNENEEEGTKKNRSSVATSVSTQLLFASKQSSPNKIDNNELLDNDEFPQGNKLIRLSSIPSMHSIVSGDSFSSFHTTNSFEQNSRANTSHKYTVDTPSTCAKPEATAPNDSLLVPDAEGENGNKYLFSPDTDSLDFASPEKNMDDLKNKFISSITSEATSFNEDDLSRDHEGEEGEPTEEQLLDNAYQEKTQNEHHRRSITPIVSPYKANDSRLNKFAKLTDESLHGDPVNVALMKLEGTFSKTDQNKEQCDTDMERLKERRLTGLGARERNSFLIERRRQVKSEIPFTPCAKEFSHEHDHKVTNDQITELLQNYKIQDTRLNISNAEQHVPFILMYDSKSIAEQLTLIEREILNEIDWKDLLDLRVKRKVLPVTSWLQLLLQNEQLSGIDLAIARFNLTVDWIISEIVLTRDNKLRRNTIQRLIHVAEHCKSFQNYNTLMQIVLALSSLVVQSYRDAWRLVEPGDLLTWESLKNVPSLEKNYYNIRMLLNDIEPIKGCIPFIVVYLSDLTLNSEKSDWIVPHQVLNYSKFQTNVQIVKNFIQRAQWAKFYNITVNDELLSKCVYISCLTHDEIDHLKNQQRKSTA</sequence>
<evidence type="ECO:0000256" key="8">
    <source>
        <dbReference type="ARBA" id="ARBA00061443"/>
    </source>
</evidence>
<feature type="compositionally biased region" description="Polar residues" evidence="11">
    <location>
        <begin position="595"/>
        <end position="617"/>
    </location>
</feature>
<feature type="domain" description="Ras-GEF" evidence="12">
    <location>
        <begin position="1131"/>
        <end position="1371"/>
    </location>
</feature>
<feature type="compositionally biased region" description="Polar residues" evidence="11">
    <location>
        <begin position="636"/>
        <end position="654"/>
    </location>
</feature>
<dbReference type="CDD" id="cd06224">
    <property type="entry name" value="REM"/>
    <property type="match status" value="1"/>
</dbReference>
<dbReference type="PROSITE" id="PS50009">
    <property type="entry name" value="RASGEF_CAT"/>
    <property type="match status" value="1"/>
</dbReference>
<evidence type="ECO:0000259" key="13">
    <source>
        <dbReference type="PROSITE" id="PS50212"/>
    </source>
</evidence>
<feature type="region of interest" description="Disordered" evidence="11">
    <location>
        <begin position="875"/>
        <end position="914"/>
    </location>
</feature>
<comment type="similarity">
    <text evidence="8">Belongs to the LTE1 family.</text>
</comment>
<accession>A0A0P1KPV2</accession>
<dbReference type="InterPro" id="IPR019804">
    <property type="entry name" value="Ras_G-nucl-exch_fac_CS"/>
</dbReference>
<dbReference type="OrthoDB" id="10254377at2759"/>
<dbReference type="GO" id="GO:0005085">
    <property type="term" value="F:guanyl-nucleotide exchange factor activity"/>
    <property type="evidence" value="ECO:0007669"/>
    <property type="project" value="UniProtKB-KW"/>
</dbReference>
<keyword evidence="5 10" id="KW-0344">Guanine-nucleotide releasing factor</keyword>
<evidence type="ECO:0000313" key="14">
    <source>
        <dbReference type="EMBL" id="CUS20784.1"/>
    </source>
</evidence>
<evidence type="ECO:0000256" key="1">
    <source>
        <dbReference type="ARBA" id="ARBA00004378"/>
    </source>
</evidence>
<dbReference type="InterPro" id="IPR008937">
    <property type="entry name" value="Ras-like_GEF"/>
</dbReference>